<gene>
    <name evidence="6" type="primary">LOC116189096</name>
</gene>
<dbReference type="GO" id="GO:0003723">
    <property type="term" value="F:RNA binding"/>
    <property type="evidence" value="ECO:0007669"/>
    <property type="project" value="InterPro"/>
</dbReference>
<dbReference type="InterPro" id="IPR046960">
    <property type="entry name" value="PPR_At4g14850-like_plant"/>
</dbReference>
<feature type="repeat" description="PPR" evidence="3">
    <location>
        <begin position="173"/>
        <end position="207"/>
    </location>
</feature>
<dbReference type="PROSITE" id="PS51375">
    <property type="entry name" value="PPR"/>
    <property type="match status" value="3"/>
</dbReference>
<feature type="repeat" description="PPR" evidence="3">
    <location>
        <begin position="138"/>
        <end position="172"/>
    </location>
</feature>
<dbReference type="Pfam" id="PF20431">
    <property type="entry name" value="E_motif"/>
    <property type="match status" value="1"/>
</dbReference>
<evidence type="ECO:0000259" key="4">
    <source>
        <dbReference type="Pfam" id="PF14432"/>
    </source>
</evidence>
<dbReference type="Gene3D" id="1.25.40.10">
    <property type="entry name" value="Tetratricopeptide repeat domain"/>
    <property type="match status" value="2"/>
</dbReference>
<name>A0A6P8BUA9_PUNGR</name>
<evidence type="ECO:0000256" key="2">
    <source>
        <dbReference type="ARBA" id="ARBA00022737"/>
    </source>
</evidence>
<dbReference type="GO" id="GO:0008270">
    <property type="term" value="F:zinc ion binding"/>
    <property type="evidence" value="ECO:0007669"/>
    <property type="project" value="InterPro"/>
</dbReference>
<dbReference type="InterPro" id="IPR046848">
    <property type="entry name" value="E_motif"/>
</dbReference>
<feature type="repeat" description="PPR" evidence="3">
    <location>
        <begin position="239"/>
        <end position="273"/>
    </location>
</feature>
<accession>A0A6P8BUA9</accession>
<keyword evidence="2" id="KW-0677">Repeat</keyword>
<evidence type="ECO:0000313" key="5">
    <source>
        <dbReference type="Proteomes" id="UP000515151"/>
    </source>
</evidence>
<feature type="domain" description="DYW" evidence="4">
    <location>
        <begin position="451"/>
        <end position="543"/>
    </location>
</feature>
<reference evidence="6" key="2">
    <citation type="submission" date="2025-08" db="UniProtKB">
        <authorList>
            <consortium name="RefSeq"/>
        </authorList>
    </citation>
    <scope>IDENTIFICATION</scope>
    <source>
        <tissue evidence="6">Leaf</tissue>
    </source>
</reference>
<dbReference type="AlphaFoldDB" id="A0A6P8BUA9"/>
<dbReference type="Pfam" id="PF14432">
    <property type="entry name" value="DYW_deaminase"/>
    <property type="match status" value="1"/>
</dbReference>
<dbReference type="InterPro" id="IPR032867">
    <property type="entry name" value="DYW_dom"/>
</dbReference>
<dbReference type="Pfam" id="PF01535">
    <property type="entry name" value="PPR"/>
    <property type="match status" value="3"/>
</dbReference>
<dbReference type="GO" id="GO:0009451">
    <property type="term" value="P:RNA modification"/>
    <property type="evidence" value="ECO:0007669"/>
    <property type="project" value="InterPro"/>
</dbReference>
<protein>
    <submittedName>
        <fullName evidence="6">Pentatricopeptide repeat-containing protein At5g50990-like</fullName>
    </submittedName>
</protein>
<dbReference type="Pfam" id="PF13041">
    <property type="entry name" value="PPR_2"/>
    <property type="match status" value="2"/>
</dbReference>
<dbReference type="GeneID" id="116189096"/>
<evidence type="ECO:0000256" key="3">
    <source>
        <dbReference type="PROSITE-ProRule" id="PRU00708"/>
    </source>
</evidence>
<reference evidence="5" key="1">
    <citation type="journal article" date="2020" name="Plant Biotechnol. J.">
        <title>The pomegranate (Punica granatum L.) draft genome dissects genetic divergence between soft- and hard-seeded cultivars.</title>
        <authorList>
            <person name="Luo X."/>
            <person name="Li H."/>
            <person name="Wu Z."/>
            <person name="Yao W."/>
            <person name="Zhao P."/>
            <person name="Cao D."/>
            <person name="Yu H."/>
            <person name="Li K."/>
            <person name="Poudel K."/>
            <person name="Zhao D."/>
            <person name="Zhang F."/>
            <person name="Xia X."/>
            <person name="Chen L."/>
            <person name="Wang Q."/>
            <person name="Jing D."/>
            <person name="Cao S."/>
        </authorList>
    </citation>
    <scope>NUCLEOTIDE SEQUENCE [LARGE SCALE GENOMIC DNA]</scope>
    <source>
        <strain evidence="5">cv. Tunisia</strain>
    </source>
</reference>
<dbReference type="RefSeq" id="XP_031374487.1">
    <property type="nucleotide sequence ID" value="XM_031518627.1"/>
</dbReference>
<proteinExistence type="inferred from homology"/>
<dbReference type="PANTHER" id="PTHR47926:SF360">
    <property type="entry name" value="PENTATRICOPEPTIDE REPEAT-CONTAINING PROTEIN"/>
    <property type="match status" value="1"/>
</dbReference>
<organism evidence="5 6">
    <name type="scientific">Punica granatum</name>
    <name type="common">Pomegranate</name>
    <dbReference type="NCBI Taxonomy" id="22663"/>
    <lineage>
        <taxon>Eukaryota</taxon>
        <taxon>Viridiplantae</taxon>
        <taxon>Streptophyta</taxon>
        <taxon>Embryophyta</taxon>
        <taxon>Tracheophyta</taxon>
        <taxon>Spermatophyta</taxon>
        <taxon>Magnoliopsida</taxon>
        <taxon>eudicotyledons</taxon>
        <taxon>Gunneridae</taxon>
        <taxon>Pentapetalae</taxon>
        <taxon>rosids</taxon>
        <taxon>malvids</taxon>
        <taxon>Myrtales</taxon>
        <taxon>Lythraceae</taxon>
        <taxon>Punica</taxon>
    </lineage>
</organism>
<dbReference type="NCBIfam" id="TIGR00756">
    <property type="entry name" value="PPR"/>
    <property type="match status" value="2"/>
</dbReference>
<keyword evidence="5" id="KW-1185">Reference proteome</keyword>
<dbReference type="OrthoDB" id="185373at2759"/>
<dbReference type="InterPro" id="IPR002885">
    <property type="entry name" value="PPR_rpt"/>
</dbReference>
<dbReference type="InterPro" id="IPR011990">
    <property type="entry name" value="TPR-like_helical_dom_sf"/>
</dbReference>
<sequence>MHRWEKTQEFLLGNALFRIPRCIPSQVSYFHSSGFSDERALLHALESSKASFDLRTATKTHAKILQCGYGTHPTLLASLLSTYIRCHHLHLAHQLLHEISTRSQPSTLVTFNLIIRTLTTAGECDIAEKVFCGMTVRDAVSWNSMISCLVKDGRYDVAIVYFKKMLDSNIEPDEYTFASVISTCAHLGMVSHSLWVHRLMTERKIELNSILSGAVINMYSKCGRIHTAREIFKSSPKSDVSVWNAIINGLSAHGLASDALEVFSDMESENILPDSITFVGLLTACSHCGLVEEGRRYFNLMRNRYLIYPQLVHYGAMVDLFGRAGLLNEALEIIKGMPMEPDVVIWRALLSACRFHKRPDLGEVALANISNINSGDLVLMSNTYCSLKRWDKAEIVRDSMRRKGIHKSRGKSWVEVRGSIHHFKSGDTSHPEAKAIQRLLDGLMNSAKLLGYVSSAEMVLMDVSEEEKEGNLVWHSEKLALAYVLLKTTPGTEVTIFKNLRICCDCHEWMKLVSRMLRRVVLVRDRIRFHRFEGGHCSCGDYW</sequence>
<comment type="similarity">
    <text evidence="1">Belongs to the PPR family. PCMP-H subfamily.</text>
</comment>
<dbReference type="Proteomes" id="UP000515151">
    <property type="component" value="Chromosome 8"/>
</dbReference>
<evidence type="ECO:0000256" key="1">
    <source>
        <dbReference type="ARBA" id="ARBA00006643"/>
    </source>
</evidence>
<dbReference type="PANTHER" id="PTHR47926">
    <property type="entry name" value="PENTATRICOPEPTIDE REPEAT-CONTAINING PROTEIN"/>
    <property type="match status" value="1"/>
</dbReference>
<dbReference type="FunFam" id="1.25.40.10:FF:000242">
    <property type="entry name" value="Pentatricopeptide repeat-containing protein"/>
    <property type="match status" value="1"/>
</dbReference>
<evidence type="ECO:0000313" key="6">
    <source>
        <dbReference type="RefSeq" id="XP_031374487.1"/>
    </source>
</evidence>